<comment type="caution">
    <text evidence="1">The sequence shown here is derived from an EMBL/GenBank/DDBJ whole genome shotgun (WGS) entry which is preliminary data.</text>
</comment>
<evidence type="ECO:0000313" key="1">
    <source>
        <dbReference type="EMBL" id="MBB2965547.1"/>
    </source>
</evidence>
<reference evidence="1 2" key="1">
    <citation type="submission" date="2020-08" db="EMBL/GenBank/DDBJ databases">
        <title>Sequencing the genomes of 1000 actinobacteria strains.</title>
        <authorList>
            <person name="Klenk H.-P."/>
        </authorList>
    </citation>
    <scope>NUCLEOTIDE SEQUENCE [LARGE SCALE GENOMIC DNA]</scope>
    <source>
        <strain evidence="1 2">DSM 20146</strain>
    </source>
</reference>
<evidence type="ECO:0000313" key="2">
    <source>
        <dbReference type="Proteomes" id="UP000538196"/>
    </source>
</evidence>
<accession>A0A7W4UT35</accession>
<dbReference type="Proteomes" id="UP000538196">
    <property type="component" value="Unassembled WGS sequence"/>
</dbReference>
<protein>
    <submittedName>
        <fullName evidence="1">Uncharacterized protein</fullName>
    </submittedName>
</protein>
<dbReference type="EMBL" id="JACHVP010000001">
    <property type="protein sequence ID" value="MBB2965547.1"/>
    <property type="molecule type" value="Genomic_DNA"/>
</dbReference>
<sequence length="75" mass="8085">MPLLEDLTVYEDGDEYTVYDHTQLEDDELGRGRLLGTITVAADGTYEPSGIGAVFEYIPPASTIDEALEAFVGSA</sequence>
<gene>
    <name evidence="1" type="ORF">FHX33_000279</name>
</gene>
<dbReference type="RefSeq" id="WP_021760827.1">
    <property type="nucleotide sequence ID" value="NZ_JACHVP010000001.1"/>
</dbReference>
<organism evidence="1 2">
    <name type="scientific">Leifsonia aquatica</name>
    <name type="common">Corynebacterium aquaticum</name>
    <dbReference type="NCBI Taxonomy" id="144185"/>
    <lineage>
        <taxon>Bacteria</taxon>
        <taxon>Bacillati</taxon>
        <taxon>Actinomycetota</taxon>
        <taxon>Actinomycetes</taxon>
        <taxon>Micrococcales</taxon>
        <taxon>Microbacteriaceae</taxon>
        <taxon>Leifsonia</taxon>
    </lineage>
</organism>
<dbReference type="AlphaFoldDB" id="A0A7W4UT35"/>
<name>A0A7W4UT35_LEIAQ</name>
<proteinExistence type="predicted"/>
<keyword evidence="2" id="KW-1185">Reference proteome</keyword>